<evidence type="ECO:0000256" key="13">
    <source>
        <dbReference type="ARBA" id="ARBA00022989"/>
    </source>
</evidence>
<protein>
    <recommendedName>
        <fullName evidence="4 18">Cytochrome c oxidase subunit 2</fullName>
    </recommendedName>
</protein>
<dbReference type="GO" id="GO:0005743">
    <property type="term" value="C:mitochondrial inner membrane"/>
    <property type="evidence" value="ECO:0007669"/>
    <property type="project" value="UniProtKB-SubCell"/>
</dbReference>
<evidence type="ECO:0000256" key="2">
    <source>
        <dbReference type="ARBA" id="ARBA00007866"/>
    </source>
</evidence>
<name>B7S764_9MYRI</name>
<comment type="function">
    <text evidence="18">Component of the cytochrome c oxidase, the last enzyme in the mitochondrial electron transport chain which drives oxidative phosphorylation. The respiratory chain contains 3 multisubunit complexes succinate dehydrogenase (complex II, CII), ubiquinol-cytochrome c oxidoreductase (cytochrome b-c1 complex, complex III, CIII) and cytochrome c oxidase (complex IV, CIV), that cooperate to transfer electrons derived from NADH and succinate to molecular oxygen, creating an electrochemical gradient over the inner membrane that drives transmembrane transport and the ATP synthase. Cytochrome c oxidase is the component of the respiratory chain that catalyzes the reduction of oxygen to water. Electrons originating from reduced cytochrome c in the intermembrane space (IMS) are transferred via the dinuclear copper A center (CU(A)) of subunit 2 and heme A of subunit 1 to the active site in subunit 1, a binuclear center (BNC) formed by heme A3 and copper B (CU(B)). The BNC reduces molecular oxygen to 2 water molecules using 4 electrons from cytochrome c in the IMS and 4 protons from the mitochondrial matrix.</text>
</comment>
<evidence type="ECO:0000256" key="5">
    <source>
        <dbReference type="ARBA" id="ARBA00022448"/>
    </source>
</evidence>
<keyword evidence="10" id="KW-0460">Magnesium</keyword>
<dbReference type="GO" id="GO:0016491">
    <property type="term" value="F:oxidoreductase activity"/>
    <property type="evidence" value="ECO:0007669"/>
    <property type="project" value="InterPro"/>
</dbReference>
<dbReference type="EMBL" id="EF576853">
    <property type="protein sequence ID" value="ABQ01733.1"/>
    <property type="molecule type" value="Genomic_DNA"/>
</dbReference>
<dbReference type="PRINTS" id="PR01166">
    <property type="entry name" value="CYCOXIDASEII"/>
</dbReference>
<evidence type="ECO:0000256" key="10">
    <source>
        <dbReference type="ARBA" id="ARBA00022842"/>
    </source>
</evidence>
<evidence type="ECO:0000256" key="17">
    <source>
        <dbReference type="ARBA" id="ARBA00049512"/>
    </source>
</evidence>
<evidence type="ECO:0000256" key="14">
    <source>
        <dbReference type="ARBA" id="ARBA00023008"/>
    </source>
</evidence>
<dbReference type="InterPro" id="IPR008972">
    <property type="entry name" value="Cupredoxin"/>
</dbReference>
<evidence type="ECO:0000256" key="15">
    <source>
        <dbReference type="ARBA" id="ARBA00023128"/>
    </source>
</evidence>
<dbReference type="CTD" id="4513"/>
<dbReference type="InterPro" id="IPR045187">
    <property type="entry name" value="CcO_II"/>
</dbReference>
<feature type="transmembrane region" description="Helical" evidence="19">
    <location>
        <begin position="27"/>
        <end position="45"/>
    </location>
</feature>
<keyword evidence="9 18" id="KW-0999">Mitochondrion inner membrane</keyword>
<dbReference type="InterPro" id="IPR001505">
    <property type="entry name" value="Copper_CuA"/>
</dbReference>
<reference evidence="22" key="1">
    <citation type="journal article" date="2008" name="Mol. Phylogenet. Evol.">
        <title>The complete mitochondrial genome of Symphylella sp. (Myriapoda: Symphyla): Extensive gene order rearrangement and evidence in favor of Progoneata.</title>
        <authorList>
            <person name="Gai Y."/>
            <person name="Song D."/>
            <person name="Sun H."/>
            <person name="Yang Q."/>
            <person name="Zhou K."/>
        </authorList>
    </citation>
    <scope>NUCLEOTIDE SEQUENCE</scope>
</reference>
<keyword evidence="12 18" id="KW-0249">Electron transport</keyword>
<keyword evidence="15 18" id="KW-0496">Mitochondrion</keyword>
<dbReference type="GO" id="GO:0042773">
    <property type="term" value="P:ATP synthesis coupled electron transport"/>
    <property type="evidence" value="ECO:0007669"/>
    <property type="project" value="TreeGrafter"/>
</dbReference>
<keyword evidence="5 18" id="KW-0813">Transport</keyword>
<dbReference type="NCBIfam" id="TIGR02866">
    <property type="entry name" value="CoxB"/>
    <property type="match status" value="1"/>
</dbReference>
<proteinExistence type="inferred from homology"/>
<dbReference type="InterPro" id="IPR002429">
    <property type="entry name" value="CcO_II-like_C"/>
</dbReference>
<dbReference type="InterPro" id="IPR011759">
    <property type="entry name" value="Cyt_c_oxidase_su2_TM_dom"/>
</dbReference>
<evidence type="ECO:0000256" key="9">
    <source>
        <dbReference type="ARBA" id="ARBA00022792"/>
    </source>
</evidence>
<keyword evidence="16 18" id="KW-0472">Membrane</keyword>
<keyword evidence="8 18" id="KW-0479">Metal-binding</keyword>
<comment type="subunit">
    <text evidence="3">Component of the cytochrome c oxidase (complex IV, CIV), a multisubunit enzyme composed of a catalytic core of 3 subunits and several supernumerary subunits. The complex exists as a monomer or a dimer and forms supercomplexes (SCs) in the inner mitochondrial membrane with ubiquinol-cytochrome c oxidoreductase (cytochrome b-c1 complex, complex III, CIII).</text>
</comment>
<keyword evidence="13 19" id="KW-1133">Transmembrane helix</keyword>
<dbReference type="SUPFAM" id="SSF81464">
    <property type="entry name" value="Cytochrome c oxidase subunit II-like, transmembrane region"/>
    <property type="match status" value="1"/>
</dbReference>
<dbReference type="CDD" id="cd13912">
    <property type="entry name" value="CcO_II_C"/>
    <property type="match status" value="1"/>
</dbReference>
<evidence type="ECO:0000256" key="11">
    <source>
        <dbReference type="ARBA" id="ARBA00022967"/>
    </source>
</evidence>
<dbReference type="PANTHER" id="PTHR22888:SF9">
    <property type="entry name" value="CYTOCHROME C OXIDASE SUBUNIT 2"/>
    <property type="match status" value="1"/>
</dbReference>
<evidence type="ECO:0000256" key="18">
    <source>
        <dbReference type="RuleBase" id="RU000457"/>
    </source>
</evidence>
<dbReference type="GeneID" id="7042966"/>
<comment type="subcellular location">
    <subcellularLocation>
        <location evidence="1 18">Mitochondrion inner membrane</location>
        <topology evidence="1 18">Multi-pass membrane protein</topology>
    </subcellularLocation>
</comment>
<dbReference type="SUPFAM" id="SSF49503">
    <property type="entry name" value="Cupredoxins"/>
    <property type="match status" value="1"/>
</dbReference>
<evidence type="ECO:0000256" key="16">
    <source>
        <dbReference type="ARBA" id="ARBA00023136"/>
    </source>
</evidence>
<dbReference type="RefSeq" id="YP_002317247.1">
    <property type="nucleotide sequence ID" value="NC_011572.1"/>
</dbReference>
<dbReference type="FunFam" id="2.60.40.420:FF:000001">
    <property type="entry name" value="Cytochrome c oxidase subunit 2"/>
    <property type="match status" value="1"/>
</dbReference>
<evidence type="ECO:0000256" key="19">
    <source>
        <dbReference type="SAM" id="Phobius"/>
    </source>
</evidence>
<dbReference type="PROSITE" id="PS00078">
    <property type="entry name" value="COX2"/>
    <property type="match status" value="1"/>
</dbReference>
<sequence>MATSSKINLLDSTSPVMEQMSFFHDHTMMILTLILTMVGYVMFSLTSAKQTNKSTMENQTLETLWTLAPAVILMFIALPSLKILYLTDEMNKPSLTLKAIGHQWYWSYEYPDFNNKEFDTYMTQWENNDNFRLLDVDNRTVLPMNTLTRILVTATDVIHSWTIPAMGVKMDATPGRINQMSMISKTPGLFFGQCSEICGSNHSFMPIAVELTSTKNFTKWMKNI</sequence>
<evidence type="ECO:0000256" key="7">
    <source>
        <dbReference type="ARBA" id="ARBA00022692"/>
    </source>
</evidence>
<geneLocation type="mitochondrion" evidence="22"/>
<dbReference type="PANTHER" id="PTHR22888">
    <property type="entry name" value="CYTOCHROME C OXIDASE, SUBUNIT II"/>
    <property type="match status" value="1"/>
</dbReference>
<keyword evidence="11" id="KW-1278">Translocase</keyword>
<comment type="catalytic activity">
    <reaction evidence="17">
        <text>4 Fe(II)-[cytochrome c] + O2 + 8 H(+)(in) = 4 Fe(III)-[cytochrome c] + 2 H2O + 4 H(+)(out)</text>
        <dbReference type="Rhea" id="RHEA:11436"/>
        <dbReference type="Rhea" id="RHEA-COMP:10350"/>
        <dbReference type="Rhea" id="RHEA-COMP:14399"/>
        <dbReference type="ChEBI" id="CHEBI:15377"/>
        <dbReference type="ChEBI" id="CHEBI:15378"/>
        <dbReference type="ChEBI" id="CHEBI:15379"/>
        <dbReference type="ChEBI" id="CHEBI:29033"/>
        <dbReference type="ChEBI" id="CHEBI:29034"/>
        <dbReference type="EC" id="7.1.1.9"/>
    </reaction>
    <physiologicalReaction direction="left-to-right" evidence="17">
        <dbReference type="Rhea" id="RHEA:11437"/>
    </physiologicalReaction>
</comment>
<dbReference type="Gene3D" id="2.60.40.420">
    <property type="entry name" value="Cupredoxins - blue copper proteins"/>
    <property type="match status" value="1"/>
</dbReference>
<feature type="domain" description="Cytochrome oxidase subunit II copper A binding" evidence="20">
    <location>
        <begin position="92"/>
        <end position="223"/>
    </location>
</feature>
<dbReference type="Gene3D" id="1.10.287.90">
    <property type="match status" value="1"/>
</dbReference>
<dbReference type="GO" id="GO:0005507">
    <property type="term" value="F:copper ion binding"/>
    <property type="evidence" value="ECO:0007669"/>
    <property type="project" value="InterPro"/>
</dbReference>
<comment type="similarity">
    <text evidence="2 18">Belongs to the cytochrome c oxidase subunit 2 family.</text>
</comment>
<dbReference type="PROSITE" id="PS50999">
    <property type="entry name" value="COX2_TM"/>
    <property type="match status" value="1"/>
</dbReference>
<evidence type="ECO:0000256" key="6">
    <source>
        <dbReference type="ARBA" id="ARBA00022660"/>
    </source>
</evidence>
<evidence type="ECO:0000259" key="21">
    <source>
        <dbReference type="PROSITE" id="PS50999"/>
    </source>
</evidence>
<comment type="cofactor">
    <cofactor evidence="18">
        <name>Cu cation</name>
        <dbReference type="ChEBI" id="CHEBI:23378"/>
    </cofactor>
    <text evidence="18">Binds a copper A center.</text>
</comment>
<keyword evidence="6 18" id="KW-0679">Respiratory chain</keyword>
<evidence type="ECO:0000256" key="1">
    <source>
        <dbReference type="ARBA" id="ARBA00004448"/>
    </source>
</evidence>
<dbReference type="PROSITE" id="PS50857">
    <property type="entry name" value="COX2_CUA"/>
    <property type="match status" value="1"/>
</dbReference>
<evidence type="ECO:0000256" key="3">
    <source>
        <dbReference type="ARBA" id="ARBA00011164"/>
    </source>
</evidence>
<dbReference type="Pfam" id="PF02790">
    <property type="entry name" value="COX2_TM"/>
    <property type="match status" value="1"/>
</dbReference>
<dbReference type="GO" id="GO:0004129">
    <property type="term" value="F:cytochrome-c oxidase activity"/>
    <property type="evidence" value="ECO:0007669"/>
    <property type="project" value="UniProtKB-EC"/>
</dbReference>
<evidence type="ECO:0000313" key="22">
    <source>
        <dbReference type="EMBL" id="ABQ01733.1"/>
    </source>
</evidence>
<keyword evidence="14 18" id="KW-0186">Copper</keyword>
<dbReference type="InterPro" id="IPR036257">
    <property type="entry name" value="Cyt_c_oxidase_su2_TM_sf"/>
</dbReference>
<dbReference type="AlphaFoldDB" id="B7S764"/>
<dbReference type="InterPro" id="IPR034210">
    <property type="entry name" value="CcO_II_C"/>
</dbReference>
<feature type="domain" description="Cytochrome oxidase subunit II transmembrane region profile" evidence="21">
    <location>
        <begin position="1"/>
        <end position="91"/>
    </location>
</feature>
<evidence type="ECO:0000256" key="4">
    <source>
        <dbReference type="ARBA" id="ARBA00015946"/>
    </source>
</evidence>
<dbReference type="InterPro" id="IPR014222">
    <property type="entry name" value="Cyt_c_oxidase_su2"/>
</dbReference>
<evidence type="ECO:0000259" key="20">
    <source>
        <dbReference type="PROSITE" id="PS50857"/>
    </source>
</evidence>
<accession>B7S764</accession>
<feature type="transmembrane region" description="Helical" evidence="19">
    <location>
        <begin position="65"/>
        <end position="85"/>
    </location>
</feature>
<evidence type="ECO:0000256" key="8">
    <source>
        <dbReference type="ARBA" id="ARBA00022723"/>
    </source>
</evidence>
<evidence type="ECO:0000256" key="12">
    <source>
        <dbReference type="ARBA" id="ARBA00022982"/>
    </source>
</evidence>
<keyword evidence="7 18" id="KW-0812">Transmembrane</keyword>
<dbReference type="Pfam" id="PF00116">
    <property type="entry name" value="COX2"/>
    <property type="match status" value="1"/>
</dbReference>
<organism evidence="22">
    <name type="scientific">Symphylella sp. YG-2006</name>
    <dbReference type="NCBI Taxonomy" id="390856"/>
    <lineage>
        <taxon>Eukaryota</taxon>
        <taxon>Metazoa</taxon>
        <taxon>Ecdysozoa</taxon>
        <taxon>Arthropoda</taxon>
        <taxon>Myriapoda</taxon>
        <taxon>Symphyla</taxon>
        <taxon>Scolopendrellidae</taxon>
        <taxon>Symphylella</taxon>
    </lineage>
</organism>
<gene>
    <name evidence="22" type="primary">COX2</name>
</gene>